<dbReference type="GO" id="GO:0005840">
    <property type="term" value="C:ribosome"/>
    <property type="evidence" value="ECO:0007669"/>
    <property type="project" value="UniProtKB-KW"/>
</dbReference>
<protein>
    <submittedName>
        <fullName evidence="5">50S ribosomal protein L3 glutamine methyltransferase</fullName>
        <ecNumber evidence="5">2.1.1.298</ecNumber>
    </submittedName>
</protein>
<proteinExistence type="inferred from homology"/>
<dbReference type="CDD" id="cd02440">
    <property type="entry name" value="AdoMet_MTases"/>
    <property type="match status" value="1"/>
</dbReference>
<evidence type="ECO:0000256" key="3">
    <source>
        <dbReference type="ARBA" id="ARBA00022691"/>
    </source>
</evidence>
<dbReference type="EMBL" id="NSIT01000030">
    <property type="protein sequence ID" value="PJE80141.1"/>
    <property type="molecule type" value="Genomic_DNA"/>
</dbReference>
<dbReference type="GO" id="GO:0032259">
    <property type="term" value="P:methylation"/>
    <property type="evidence" value="ECO:0007669"/>
    <property type="project" value="UniProtKB-KW"/>
</dbReference>
<dbReference type="PROSITE" id="PS00092">
    <property type="entry name" value="N6_MTASE"/>
    <property type="match status" value="1"/>
</dbReference>
<keyword evidence="5" id="KW-0687">Ribonucleoprotein</keyword>
<keyword evidence="2 5" id="KW-0808">Transferase</keyword>
<accession>A0A2H9TA60</accession>
<dbReference type="SUPFAM" id="SSF53335">
    <property type="entry name" value="S-adenosyl-L-methionine-dependent methyltransferases"/>
    <property type="match status" value="1"/>
</dbReference>
<dbReference type="NCBIfam" id="TIGR03533">
    <property type="entry name" value="L3_gln_methyl"/>
    <property type="match status" value="1"/>
</dbReference>
<dbReference type="GO" id="GO:0036009">
    <property type="term" value="F:protein-glutamine N-methyltransferase activity"/>
    <property type="evidence" value="ECO:0007669"/>
    <property type="project" value="InterPro"/>
</dbReference>
<dbReference type="PANTHER" id="PTHR47806">
    <property type="entry name" value="50S RIBOSOMAL PROTEIN L3 GLUTAMINE METHYLTRANSFERASE"/>
    <property type="match status" value="1"/>
</dbReference>
<dbReference type="InterPro" id="IPR029063">
    <property type="entry name" value="SAM-dependent_MTases_sf"/>
</dbReference>
<dbReference type="PANTHER" id="PTHR47806:SF1">
    <property type="entry name" value="RIBOSOMAL PROTEIN UL3 GLUTAMINE METHYLTRANSFERASE"/>
    <property type="match status" value="1"/>
</dbReference>
<reference evidence="5" key="1">
    <citation type="journal article" date="2017" name="Appl. Environ. Microbiol.">
        <title>Molecular characterization of an Endozoicomonas-like organism causing infection in king scallop Pecten maximus L.</title>
        <authorList>
            <person name="Cano I."/>
            <person name="van Aerle R."/>
            <person name="Ross S."/>
            <person name="Verner-Jeffreys D.W."/>
            <person name="Paley R.K."/>
            <person name="Rimmer G."/>
            <person name="Ryder D."/>
            <person name="Hooper P."/>
            <person name="Stone D."/>
            <person name="Feist S.W."/>
        </authorList>
    </citation>
    <scope>NUCLEOTIDE SEQUENCE</scope>
</reference>
<gene>
    <name evidence="5" type="primary">prmB</name>
    <name evidence="5" type="ORF">CI610_00866</name>
</gene>
<dbReference type="GO" id="GO:0005829">
    <property type="term" value="C:cytosol"/>
    <property type="evidence" value="ECO:0007669"/>
    <property type="project" value="TreeGrafter"/>
</dbReference>
<evidence type="ECO:0000256" key="1">
    <source>
        <dbReference type="ARBA" id="ARBA00022603"/>
    </source>
</evidence>
<sequence>MNEIISQCTADPLEYDGLRSIRDFIRWSCSHFNRAGLFFGHGSDNALDEANHLVFQVLDLPWDLPENYLDCSLTSDEKQAIADLVSRRINERKPLAYLLNQAWFCGLPYYVDERVLIPRSPISELIEEQFMPWLDGVKIHRALDLCCGSGCIGLALAQEFTEAKVDLLDISDEALEVSRINIDRYELWGRISAMKSDLFDTLDTKPCYQLIVSNPPYVDEDDMADMPEEFRHEPELGLAAGQDGLAFARRILAQAADYLDDEGILVLEVGNSQWALRDAYPDIPFIWPEFDQGGHGVLVLKAEDCRKYQSFFRKQSE</sequence>
<dbReference type="InterPro" id="IPR017127">
    <property type="entry name" value="Ribosome_uL3_MTase"/>
</dbReference>
<dbReference type="NCBIfam" id="TIGR00536">
    <property type="entry name" value="hemK_fam"/>
    <property type="match status" value="1"/>
</dbReference>
<dbReference type="Gene3D" id="1.10.8.10">
    <property type="entry name" value="DNA helicase RuvA subunit, C-terminal domain"/>
    <property type="match status" value="1"/>
</dbReference>
<dbReference type="Gene3D" id="3.40.50.150">
    <property type="entry name" value="Vaccinia Virus protein VP39"/>
    <property type="match status" value="1"/>
</dbReference>
<keyword evidence="1 5" id="KW-0489">Methyltransferase</keyword>
<organism evidence="5">
    <name type="scientific">invertebrate metagenome</name>
    <dbReference type="NCBI Taxonomy" id="1711999"/>
    <lineage>
        <taxon>unclassified sequences</taxon>
        <taxon>metagenomes</taxon>
        <taxon>organismal metagenomes</taxon>
    </lineage>
</organism>
<dbReference type="InterPro" id="IPR004556">
    <property type="entry name" value="HemK-like"/>
</dbReference>
<comment type="caution">
    <text evidence="5">The sequence shown here is derived from an EMBL/GenBank/DDBJ whole genome shotgun (WGS) entry which is preliminary data.</text>
</comment>
<keyword evidence="3" id="KW-0949">S-adenosyl-L-methionine</keyword>
<dbReference type="Pfam" id="PF05175">
    <property type="entry name" value="MTS"/>
    <property type="match status" value="1"/>
</dbReference>
<name>A0A2H9TA60_9ZZZZ</name>
<feature type="domain" description="Methyltransferase small" evidence="4">
    <location>
        <begin position="139"/>
        <end position="222"/>
    </location>
</feature>
<dbReference type="InterPro" id="IPR007848">
    <property type="entry name" value="Small_mtfrase_dom"/>
</dbReference>
<dbReference type="HAMAP" id="MF_02125">
    <property type="entry name" value="L3_methyltr_PrmB"/>
    <property type="match status" value="1"/>
</dbReference>
<evidence type="ECO:0000313" key="5">
    <source>
        <dbReference type="EMBL" id="PJE80141.1"/>
    </source>
</evidence>
<evidence type="ECO:0000259" key="4">
    <source>
        <dbReference type="Pfam" id="PF05175"/>
    </source>
</evidence>
<keyword evidence="5" id="KW-0689">Ribosomal protein</keyword>
<dbReference type="AlphaFoldDB" id="A0A2H9TA60"/>
<dbReference type="GO" id="GO:0003676">
    <property type="term" value="F:nucleic acid binding"/>
    <property type="evidence" value="ECO:0007669"/>
    <property type="project" value="InterPro"/>
</dbReference>
<dbReference type="EC" id="2.1.1.298" evidence="5"/>
<evidence type="ECO:0000256" key="2">
    <source>
        <dbReference type="ARBA" id="ARBA00022679"/>
    </source>
</evidence>
<dbReference type="InterPro" id="IPR002052">
    <property type="entry name" value="DNA_methylase_N6_adenine_CS"/>
</dbReference>
<dbReference type="PIRSF" id="PIRSF037167">
    <property type="entry name" value="Mtase_YfcB_prd"/>
    <property type="match status" value="1"/>
</dbReference>